<evidence type="ECO:0000313" key="1">
    <source>
        <dbReference type="EMBL" id="GMF51618.1"/>
    </source>
</evidence>
<comment type="caution">
    <text evidence="1">The sequence shown here is derived from an EMBL/GenBank/DDBJ whole genome shotgun (WGS) entry which is preliminary data.</text>
</comment>
<name>A0A9W6Y353_9STRA</name>
<organism evidence="1 2">
    <name type="scientific">Phytophthora fragariaefolia</name>
    <dbReference type="NCBI Taxonomy" id="1490495"/>
    <lineage>
        <taxon>Eukaryota</taxon>
        <taxon>Sar</taxon>
        <taxon>Stramenopiles</taxon>
        <taxon>Oomycota</taxon>
        <taxon>Peronosporomycetes</taxon>
        <taxon>Peronosporales</taxon>
        <taxon>Peronosporaceae</taxon>
        <taxon>Phytophthora</taxon>
    </lineage>
</organism>
<dbReference type="AlphaFoldDB" id="A0A9W6Y353"/>
<proteinExistence type="predicted"/>
<evidence type="ECO:0000313" key="2">
    <source>
        <dbReference type="Proteomes" id="UP001165121"/>
    </source>
</evidence>
<keyword evidence="2" id="KW-1185">Reference proteome</keyword>
<dbReference type="OrthoDB" id="139373at2759"/>
<dbReference type="Proteomes" id="UP001165121">
    <property type="component" value="Unassembled WGS sequence"/>
</dbReference>
<dbReference type="EMBL" id="BSXT01002925">
    <property type="protein sequence ID" value="GMF51618.1"/>
    <property type="molecule type" value="Genomic_DNA"/>
</dbReference>
<protein>
    <submittedName>
        <fullName evidence="1">Unnamed protein product</fullName>
    </submittedName>
</protein>
<accession>A0A9W6Y353</accession>
<gene>
    <name evidence="1" type="ORF">Pfra01_002091800</name>
</gene>
<sequence length="337" mass="37932">MEYELQGLQSKWTKQIPDARELAIAQRCALEKYTANQSNSVQRKLQELLQQQQILLASLQTAILRNSLHSSGRDIFKELHFDTRLGYDEEEREKMLIAHSNRSLTTIPSIVEKFSQMAIDKELAKQKKAGRTGRSLMPLSQIDVTGCEDHTLVSGVFVSEIPHTSLEVVYAAVLSYFDSMPTTLKRHFGIDLTAELLSSVGPSAHYLRSNFKRAENSWEENNFLCSDRTPLHGMVHIDAVTDDPLYPVSDSASWQYSICSIIVTPQKDPITSKTVSVTLRWLAVYRYGMPPNDPAIQADLEVIQPILNGDLITASLCSYIQELKEGSEEFLGGRRLV</sequence>
<reference evidence="1" key="1">
    <citation type="submission" date="2023-04" db="EMBL/GenBank/DDBJ databases">
        <title>Phytophthora fragariaefolia NBRC 109709.</title>
        <authorList>
            <person name="Ichikawa N."/>
            <person name="Sato H."/>
            <person name="Tonouchi N."/>
        </authorList>
    </citation>
    <scope>NUCLEOTIDE SEQUENCE</scope>
    <source>
        <strain evidence="1">NBRC 109709</strain>
    </source>
</reference>